<dbReference type="RefSeq" id="WP_270075526.1">
    <property type="nucleotide sequence ID" value="NZ_CP115174.1"/>
</dbReference>
<dbReference type="InterPro" id="IPR029000">
    <property type="entry name" value="Cyclophilin-like_dom_sf"/>
</dbReference>
<keyword evidence="3 6" id="KW-0413">Isomerase</keyword>
<feature type="domain" description="PPIase cyclophilin-type" evidence="5">
    <location>
        <begin position="48"/>
        <end position="207"/>
    </location>
</feature>
<sequence>MIRRFSLASALPVAMLIAGAAFGQAVPAPTPPPAAPLPAATVQVTLTTSAGPIILALEKDKAPITTANFLHYVDAKRFDGTTFYRRVKVGDGFGLVQGGISQNPKLAFPPIKHEPTSQTGLSHVDGAISMAMNAPNTAQGDFFIMVGASPGMDANANQPGYAVFGHVVQGMDVVRRLLDAPTDPDKGAGMMKGQMIAAPVKILSARRTTTAITAPDTAAAPAAATP</sequence>
<keyword evidence="4" id="KW-0732">Signal</keyword>
<dbReference type="InterPro" id="IPR002130">
    <property type="entry name" value="Cyclophilin-type_PPIase_dom"/>
</dbReference>
<feature type="chain" id="PRO_5045544048" description="peptidylprolyl isomerase" evidence="4">
    <location>
        <begin position="24"/>
        <end position="226"/>
    </location>
</feature>
<dbReference type="CDD" id="cd00317">
    <property type="entry name" value="cyclophilin"/>
    <property type="match status" value="1"/>
</dbReference>
<evidence type="ECO:0000256" key="4">
    <source>
        <dbReference type="SAM" id="SignalP"/>
    </source>
</evidence>
<protein>
    <recommendedName>
        <fullName evidence="1">peptidylprolyl isomerase</fullName>
        <ecNumber evidence="1">5.2.1.8</ecNumber>
    </recommendedName>
</protein>
<gene>
    <name evidence="6" type="ORF">PBT88_11700</name>
</gene>
<evidence type="ECO:0000313" key="6">
    <source>
        <dbReference type="EMBL" id="WBO20876.1"/>
    </source>
</evidence>
<feature type="signal peptide" evidence="4">
    <location>
        <begin position="1"/>
        <end position="23"/>
    </location>
</feature>
<evidence type="ECO:0000256" key="1">
    <source>
        <dbReference type="ARBA" id="ARBA00013194"/>
    </source>
</evidence>
<reference evidence="6 7" key="1">
    <citation type="submission" date="2022-12" db="EMBL/GenBank/DDBJ databases">
        <title>Sphingomonas abieness sp. nov., an endophytic bacterium isolated from Abies koreana.</title>
        <authorList>
            <person name="Jiang L."/>
            <person name="Lee J."/>
        </authorList>
    </citation>
    <scope>NUCLEOTIDE SEQUENCE [LARGE SCALE GENOMIC DNA]</scope>
    <source>
        <strain evidence="7">PAMB 00755</strain>
    </source>
</reference>
<dbReference type="PANTHER" id="PTHR43246">
    <property type="entry name" value="PEPTIDYL-PROLYL CIS-TRANS ISOMERASE CYP38, CHLOROPLASTIC"/>
    <property type="match status" value="1"/>
</dbReference>
<dbReference type="EMBL" id="CP115174">
    <property type="protein sequence ID" value="WBO20876.1"/>
    <property type="molecule type" value="Genomic_DNA"/>
</dbReference>
<accession>A0ABY7NH61</accession>
<dbReference type="Gene3D" id="2.40.100.10">
    <property type="entry name" value="Cyclophilin-like"/>
    <property type="match status" value="1"/>
</dbReference>
<dbReference type="Pfam" id="PF00160">
    <property type="entry name" value="Pro_isomerase"/>
    <property type="match status" value="1"/>
</dbReference>
<dbReference type="PROSITE" id="PS50072">
    <property type="entry name" value="CSA_PPIASE_2"/>
    <property type="match status" value="1"/>
</dbReference>
<dbReference type="InterPro" id="IPR044665">
    <property type="entry name" value="E_coli_cyclophilin_A-like"/>
</dbReference>
<evidence type="ECO:0000259" key="5">
    <source>
        <dbReference type="PROSITE" id="PS50072"/>
    </source>
</evidence>
<dbReference type="EC" id="5.2.1.8" evidence="1"/>
<evidence type="ECO:0000256" key="2">
    <source>
        <dbReference type="ARBA" id="ARBA00023110"/>
    </source>
</evidence>
<dbReference type="Proteomes" id="UP001210865">
    <property type="component" value="Chromosome"/>
</dbReference>
<dbReference type="GO" id="GO:0016853">
    <property type="term" value="F:isomerase activity"/>
    <property type="evidence" value="ECO:0007669"/>
    <property type="project" value="UniProtKB-KW"/>
</dbReference>
<name>A0ABY7NH61_9SPHN</name>
<dbReference type="SUPFAM" id="SSF50891">
    <property type="entry name" value="Cyclophilin-like"/>
    <property type="match status" value="1"/>
</dbReference>
<keyword evidence="7" id="KW-1185">Reference proteome</keyword>
<evidence type="ECO:0000256" key="3">
    <source>
        <dbReference type="ARBA" id="ARBA00023235"/>
    </source>
</evidence>
<evidence type="ECO:0000313" key="7">
    <source>
        <dbReference type="Proteomes" id="UP001210865"/>
    </source>
</evidence>
<organism evidence="6 7">
    <name type="scientific">Sphingomonas abietis</name>
    <dbReference type="NCBI Taxonomy" id="3012344"/>
    <lineage>
        <taxon>Bacteria</taxon>
        <taxon>Pseudomonadati</taxon>
        <taxon>Pseudomonadota</taxon>
        <taxon>Alphaproteobacteria</taxon>
        <taxon>Sphingomonadales</taxon>
        <taxon>Sphingomonadaceae</taxon>
        <taxon>Sphingomonas</taxon>
    </lineage>
</organism>
<keyword evidence="2" id="KW-0697">Rotamase</keyword>
<proteinExistence type="predicted"/>